<gene>
    <name evidence="2" type="ORF">ET471_16855</name>
</gene>
<evidence type="ECO:0000256" key="1">
    <source>
        <dbReference type="SAM" id="Phobius"/>
    </source>
</evidence>
<feature type="transmembrane region" description="Helical" evidence="1">
    <location>
        <begin position="334"/>
        <end position="356"/>
    </location>
</feature>
<protein>
    <recommendedName>
        <fullName evidence="4">ABC transporter permease</fullName>
    </recommendedName>
</protein>
<dbReference type="AlphaFoldDB" id="A0A4P6F693"/>
<dbReference type="RefSeq" id="WP_129190226.1">
    <property type="nucleotide sequence ID" value="NZ_CP035493.1"/>
</dbReference>
<name>A0A4P6F693_9MICO</name>
<dbReference type="KEGG" id="xya:ET471_16855"/>
<keyword evidence="1" id="KW-0472">Membrane</keyword>
<feature type="transmembrane region" description="Helical" evidence="1">
    <location>
        <begin position="301"/>
        <end position="322"/>
    </location>
</feature>
<keyword evidence="3" id="KW-1185">Reference proteome</keyword>
<dbReference type="Proteomes" id="UP000292118">
    <property type="component" value="Chromosome"/>
</dbReference>
<keyword evidence="1" id="KW-1133">Transmembrane helix</keyword>
<evidence type="ECO:0000313" key="2">
    <source>
        <dbReference type="EMBL" id="QAY71490.1"/>
    </source>
</evidence>
<accession>A0A4P6F693</accession>
<reference evidence="2 3" key="1">
    <citation type="submission" date="2019-01" db="EMBL/GenBank/DDBJ databases">
        <title>Genome sequencing of strain FW10M-9.</title>
        <authorList>
            <person name="Heo J."/>
            <person name="Kim S.-J."/>
            <person name="Kim J.-S."/>
            <person name="Hong S.-B."/>
            <person name="Kwon S.-W."/>
        </authorList>
    </citation>
    <scope>NUCLEOTIDE SEQUENCE [LARGE SCALE GENOMIC DNA]</scope>
    <source>
        <strain evidence="2 3">FW10M-9</strain>
    </source>
</reference>
<evidence type="ECO:0008006" key="4">
    <source>
        <dbReference type="Google" id="ProtNLM"/>
    </source>
</evidence>
<sequence length="368" mass="38420">MTAVRWREVLREAARNVTTGTTRALIALVAFAAVVGVTTVAQVRGVADVAQQAYAWRAQGSSVQIVQLAGAIDGAQCDALAGSGGIVSSGAVRATAATRLAVLPSTPVETFEVTPGLGRLLGVTTGPHHAPGGVWIAEDLADVVGRSTDTVHVLRGDGSGHDIQVAGVYPYPADGRMPALAYTLLAPVPATGRFDSCWAEVWPENPAAITLLMLSADAPVLDGGRRDAPQVVQLNATAGRAFDASARFAALPLWPLTAAAVVLTAALAVTLVRSRRLELASALHAGIDKPSMLAQLQAETLAWTLTANIVVVPAAWAASVWANPDPAWTAFAPALRTTILALVTAHLATLATTCTLRERHLFRHFRQR</sequence>
<dbReference type="EMBL" id="CP035493">
    <property type="protein sequence ID" value="QAY71490.1"/>
    <property type="molecule type" value="Genomic_DNA"/>
</dbReference>
<keyword evidence="1" id="KW-0812">Transmembrane</keyword>
<dbReference type="OrthoDB" id="3716589at2"/>
<feature type="transmembrane region" description="Helical" evidence="1">
    <location>
        <begin position="253"/>
        <end position="272"/>
    </location>
</feature>
<organism evidence="2 3">
    <name type="scientific">Xylanimonas protaetiae</name>
    <dbReference type="NCBI Taxonomy" id="2509457"/>
    <lineage>
        <taxon>Bacteria</taxon>
        <taxon>Bacillati</taxon>
        <taxon>Actinomycetota</taxon>
        <taxon>Actinomycetes</taxon>
        <taxon>Micrococcales</taxon>
        <taxon>Promicromonosporaceae</taxon>
        <taxon>Xylanimonas</taxon>
    </lineage>
</organism>
<proteinExistence type="predicted"/>
<evidence type="ECO:0000313" key="3">
    <source>
        <dbReference type="Proteomes" id="UP000292118"/>
    </source>
</evidence>